<dbReference type="KEGG" id="spar:SPRG_07636"/>
<feature type="region of interest" description="Disordered" evidence="1">
    <location>
        <begin position="339"/>
        <end position="369"/>
    </location>
</feature>
<feature type="region of interest" description="Disordered" evidence="1">
    <location>
        <begin position="123"/>
        <end position="155"/>
    </location>
</feature>
<dbReference type="EMBL" id="KK583220">
    <property type="protein sequence ID" value="KDO26922.1"/>
    <property type="molecule type" value="Genomic_DNA"/>
</dbReference>
<evidence type="ECO:0000313" key="3">
    <source>
        <dbReference type="Proteomes" id="UP000030745"/>
    </source>
</evidence>
<dbReference type="GeneID" id="24129892"/>
<dbReference type="OrthoDB" id="10673672at2759"/>
<dbReference type="RefSeq" id="XP_012202304.1">
    <property type="nucleotide sequence ID" value="XM_012346914.1"/>
</dbReference>
<protein>
    <submittedName>
        <fullName evidence="2">Uncharacterized protein</fullName>
    </submittedName>
</protein>
<name>A0A067CJD3_SAPPC</name>
<organism evidence="2 3">
    <name type="scientific">Saprolegnia parasitica (strain CBS 223.65)</name>
    <dbReference type="NCBI Taxonomy" id="695850"/>
    <lineage>
        <taxon>Eukaryota</taxon>
        <taxon>Sar</taxon>
        <taxon>Stramenopiles</taxon>
        <taxon>Oomycota</taxon>
        <taxon>Saprolegniomycetes</taxon>
        <taxon>Saprolegniales</taxon>
        <taxon>Saprolegniaceae</taxon>
        <taxon>Saprolegnia</taxon>
    </lineage>
</organism>
<proteinExistence type="predicted"/>
<dbReference type="STRING" id="695850.A0A067CJD3"/>
<keyword evidence="3" id="KW-1185">Reference proteome</keyword>
<dbReference type="AlphaFoldDB" id="A0A067CJD3"/>
<evidence type="ECO:0000256" key="1">
    <source>
        <dbReference type="SAM" id="MobiDB-lite"/>
    </source>
</evidence>
<dbReference type="Proteomes" id="UP000030745">
    <property type="component" value="Unassembled WGS sequence"/>
</dbReference>
<accession>A0A067CJD3</accession>
<reference evidence="2 3" key="1">
    <citation type="journal article" date="2013" name="PLoS Genet.">
        <title>Distinctive expansion of potential virulence genes in the genome of the oomycete fish pathogen Saprolegnia parasitica.</title>
        <authorList>
            <person name="Jiang R.H."/>
            <person name="de Bruijn I."/>
            <person name="Haas B.J."/>
            <person name="Belmonte R."/>
            <person name="Lobach L."/>
            <person name="Christie J."/>
            <person name="van den Ackerveken G."/>
            <person name="Bottin A."/>
            <person name="Bulone V."/>
            <person name="Diaz-Moreno S.M."/>
            <person name="Dumas B."/>
            <person name="Fan L."/>
            <person name="Gaulin E."/>
            <person name="Govers F."/>
            <person name="Grenville-Briggs L.J."/>
            <person name="Horner N.R."/>
            <person name="Levin J.Z."/>
            <person name="Mammella M."/>
            <person name="Meijer H.J."/>
            <person name="Morris P."/>
            <person name="Nusbaum C."/>
            <person name="Oome S."/>
            <person name="Phillips A.J."/>
            <person name="van Rooyen D."/>
            <person name="Rzeszutek E."/>
            <person name="Saraiva M."/>
            <person name="Secombes C.J."/>
            <person name="Seidl M.F."/>
            <person name="Snel B."/>
            <person name="Stassen J.H."/>
            <person name="Sykes S."/>
            <person name="Tripathy S."/>
            <person name="van den Berg H."/>
            <person name="Vega-Arreguin J.C."/>
            <person name="Wawra S."/>
            <person name="Young S.K."/>
            <person name="Zeng Q."/>
            <person name="Dieguez-Uribeondo J."/>
            <person name="Russ C."/>
            <person name="Tyler B.M."/>
            <person name="van West P."/>
        </authorList>
    </citation>
    <scope>NUCLEOTIDE SEQUENCE [LARGE SCALE GENOMIC DNA]</scope>
    <source>
        <strain evidence="2 3">CBS 223.65</strain>
    </source>
</reference>
<sequence length="395" mass="43737">MDPRRTTYAQVPYTVYDPRQATLSDRTLEEGFYQAPQAYVPSRVDAAEAQVGGRAVRQQAPPRGPETFGHLEGYPQGAAYGGHPMQPAPMAQGPAYAPGFAGPSGQAYAPALPTDTYAASMSVPTTSSGSSETITFGSSGHHGPHGSSSGPRGTYHHRQTLSTIINNGHRVTQPVHQYTSYHVHHTHVPQPQPVNAQWAHEEQLRIWARAREETERAMAQERARLDHERHAIQAAAHHEAQALAARLQQEAALQVQQGAYELSQQAAAFRTEVERDTLGYLDARQRQVYEQASAAFAHEMQAQRALVQEEMRVERERLAEREAHMQAYYVNELQRLTAARDAAPDTPSASGDLARARQDPLPASPPSPNVFMGEDRCLPRRRLFSCLHDRCPRLL</sequence>
<dbReference type="VEuPathDB" id="FungiDB:SPRG_07636"/>
<feature type="compositionally biased region" description="Low complexity" evidence="1">
    <location>
        <begin position="123"/>
        <end position="151"/>
    </location>
</feature>
<evidence type="ECO:0000313" key="2">
    <source>
        <dbReference type="EMBL" id="KDO26922.1"/>
    </source>
</evidence>
<gene>
    <name evidence="2" type="ORF">SPRG_07636</name>
</gene>